<dbReference type="PROSITE" id="PS50213">
    <property type="entry name" value="FAS1"/>
    <property type="match status" value="3"/>
</dbReference>
<dbReference type="InterPro" id="IPR011701">
    <property type="entry name" value="MFS"/>
</dbReference>
<dbReference type="InterPro" id="IPR000782">
    <property type="entry name" value="FAS1_domain"/>
</dbReference>
<dbReference type="GO" id="GO:0012505">
    <property type="term" value="C:endomembrane system"/>
    <property type="evidence" value="ECO:0007669"/>
    <property type="project" value="UniProtKB-SubCell"/>
</dbReference>
<feature type="transmembrane region" description="Helical" evidence="8">
    <location>
        <begin position="37"/>
        <end position="59"/>
    </location>
</feature>
<feature type="domain" description="Major facilitator superfamily (MFS) profile" evidence="10">
    <location>
        <begin position="36"/>
        <end position="433"/>
    </location>
</feature>
<feature type="transmembrane region" description="Helical" evidence="8">
    <location>
        <begin position="100"/>
        <end position="117"/>
    </location>
</feature>
<dbReference type="Pfam" id="PF07690">
    <property type="entry name" value="MFS_1"/>
    <property type="match status" value="1"/>
</dbReference>
<dbReference type="InterPro" id="IPR036378">
    <property type="entry name" value="FAS1_dom_sf"/>
</dbReference>
<dbReference type="InterPro" id="IPR051788">
    <property type="entry name" value="MFS_Transporter"/>
</dbReference>
<evidence type="ECO:0000256" key="3">
    <source>
        <dbReference type="ARBA" id="ARBA00022448"/>
    </source>
</evidence>
<evidence type="ECO:0008006" key="13">
    <source>
        <dbReference type="Google" id="ProtNLM"/>
    </source>
</evidence>
<gene>
    <name evidence="11" type="primary">PARPA_02660.1 scaffold 5155</name>
</gene>
<feature type="transmembrane region" description="Helical" evidence="8">
    <location>
        <begin position="240"/>
        <end position="258"/>
    </location>
</feature>
<evidence type="ECO:0000256" key="8">
    <source>
        <dbReference type="SAM" id="Phobius"/>
    </source>
</evidence>
<keyword evidence="5 8" id="KW-1133">Transmembrane helix</keyword>
<dbReference type="PROSITE" id="PS50850">
    <property type="entry name" value="MFS"/>
    <property type="match status" value="1"/>
</dbReference>
<dbReference type="GO" id="GO:0016020">
    <property type="term" value="C:membrane"/>
    <property type="evidence" value="ECO:0007669"/>
    <property type="project" value="TreeGrafter"/>
</dbReference>
<sequence>MSDQSSSNQENQPLLQQNKQQTKQESLKDLKPHVRPLASAFFISIVAGLNDGSLGTIIPRLKAYYSISNETISLLFLCSALGFFISAGLNGYIVHKIGQLNTFYFGATLMLISFIILSMGFPFPVMACTMPFVGAGMAVLDAGMNVYTANVPLATLMLNVLHALYGVGAMISPLVASLLLKHNISWKGMYIFLTTVGILNIAMITFGFWKVNLDEIKEETVDEQQDGAKVNHKEITKMAIFNRVTLISAAYILVYVGVEVTLGGWGYTWLKEGRHGDSIAMANVVSGYWAGLASGRILLGYLSSRFGEKLMIILFTIMIIGGLFIMTISSNVLLDSTGLLLGPMFPTTISLASKALPRSYHATSIGFMAALGAGGAALFPFLTGQVAVAYKTIIDALSEDEKFQTLLDHIKKFQLETFVNNLESGTLFAPDNEAFQKCQFDIDHSAILYHLLKKGLMIDNMYNGQLKETMYVRPGYLGSDSNAGQRIKFTKDGKKTFVNEAKIIEKDIQVNNQTIIQVIDRVLQPPMSLGDSIIDRNKAVFDLMNSTDIIDLLRERRPFTVIVSKKENPLEVFNAIEASYLGSKYGKDDLSLFFKYAIIDKPIYIDEFNSGKTTYKSLSGDSLVIVADKDKKSITVNDIPIVQTDIIAANGVIHEIDDTFKFDGIEFNTRKYLYGSNGTHMVELFDKYDSSHYIDQKELNYTFLIPPADRLNQSLVSKSWLRYHVAQGSWPQENLIDGMLLQSQLKSSDLDGNYQRLPVYVEKENKMSISSRSVQFGKARVIGDSINIHDDIIYQTSDPLLLPGDILEKLVVDLDLSTFLATLYASGVADEIKNTRGLTLFVPTNEAFQNLGLVAKYLVHSSAKSDLQTVLRYHAARSLLYYDDIKSEVHEVATLANSTLRVSQNQSGSIIIGRPEGNGMNENAATVTHANTLVSNGVVHKISQVQIPNQVSISNQHLLVGIEANTMTQILTRANLLGKINQDNMVILAPSDKAFAHVDLDALFADQYQLERVAKLHIIPTAWQDQWILSSENNKNRRDKSEYSTLLSDDDKVAIRENENGELFVEVKNGGDNNRAHATGLGRVSAGGGVIAIDTVLLPIRRGLFGLPIVWSIVVLLTIIIITGGILSIVGFFGYKVYSRRRLGYRPIFD</sequence>
<feature type="transmembrane region" description="Helical" evidence="8">
    <location>
        <begin position="188"/>
        <end position="209"/>
    </location>
</feature>
<feature type="region of interest" description="Disordered" evidence="7">
    <location>
        <begin position="1"/>
        <end position="26"/>
    </location>
</feature>
<feature type="transmembrane region" description="Helical" evidence="8">
    <location>
        <begin position="311"/>
        <end position="333"/>
    </location>
</feature>
<comment type="subcellular location">
    <subcellularLocation>
        <location evidence="1">Endomembrane system</location>
        <topology evidence="1">Multi-pass membrane protein</topology>
    </subcellularLocation>
</comment>
<dbReference type="InterPro" id="IPR020846">
    <property type="entry name" value="MFS_dom"/>
</dbReference>
<feature type="transmembrane region" description="Helical" evidence="8">
    <location>
        <begin position="156"/>
        <end position="176"/>
    </location>
</feature>
<dbReference type="SMART" id="SM00554">
    <property type="entry name" value="FAS1"/>
    <property type="match status" value="4"/>
</dbReference>
<evidence type="ECO:0000256" key="2">
    <source>
        <dbReference type="ARBA" id="ARBA00008335"/>
    </source>
</evidence>
<dbReference type="SUPFAM" id="SSF82153">
    <property type="entry name" value="FAS1 domain"/>
    <property type="match status" value="4"/>
</dbReference>
<evidence type="ECO:0000256" key="4">
    <source>
        <dbReference type="ARBA" id="ARBA00022692"/>
    </source>
</evidence>
<keyword evidence="3" id="KW-0813">Transport</keyword>
<keyword evidence="12" id="KW-1185">Reference proteome</keyword>
<evidence type="ECO:0000313" key="11">
    <source>
        <dbReference type="EMBL" id="CEP09184.1"/>
    </source>
</evidence>
<dbReference type="STRING" id="35722.A0A0B7N235"/>
<evidence type="ECO:0000256" key="1">
    <source>
        <dbReference type="ARBA" id="ARBA00004127"/>
    </source>
</evidence>
<feature type="transmembrane region" description="Helical" evidence="8">
    <location>
        <begin position="1109"/>
        <end position="1135"/>
    </location>
</feature>
<evidence type="ECO:0000259" key="10">
    <source>
        <dbReference type="PROSITE" id="PS50850"/>
    </source>
</evidence>
<dbReference type="Pfam" id="PF02469">
    <property type="entry name" value="Fasciclin"/>
    <property type="match status" value="4"/>
</dbReference>
<feature type="domain" description="FAS1" evidence="9">
    <location>
        <begin position="803"/>
        <end position="946"/>
    </location>
</feature>
<reference evidence="11 12" key="1">
    <citation type="submission" date="2014-09" db="EMBL/GenBank/DDBJ databases">
        <authorList>
            <person name="Ellenberger Sabrina"/>
        </authorList>
    </citation>
    <scope>NUCLEOTIDE SEQUENCE [LARGE SCALE GENOMIC DNA]</scope>
    <source>
        <strain evidence="11 12">CBS 412.66</strain>
    </source>
</reference>
<dbReference type="Gene3D" id="2.30.180.10">
    <property type="entry name" value="FAS1 domain"/>
    <property type="match status" value="4"/>
</dbReference>
<comment type="similarity">
    <text evidence="2">Belongs to the major facilitator superfamily.</text>
</comment>
<protein>
    <recommendedName>
        <fullName evidence="13">FAS1 domain-containing protein</fullName>
    </recommendedName>
</protein>
<evidence type="ECO:0000313" key="12">
    <source>
        <dbReference type="Proteomes" id="UP000054107"/>
    </source>
</evidence>
<dbReference type="SUPFAM" id="SSF103473">
    <property type="entry name" value="MFS general substrate transporter"/>
    <property type="match status" value="1"/>
</dbReference>
<accession>A0A0B7N235</accession>
<evidence type="ECO:0000256" key="6">
    <source>
        <dbReference type="ARBA" id="ARBA00023136"/>
    </source>
</evidence>
<dbReference type="PANTHER" id="PTHR23514">
    <property type="entry name" value="BYPASS OF STOP CODON PROTEIN 6"/>
    <property type="match status" value="1"/>
</dbReference>
<evidence type="ECO:0000259" key="9">
    <source>
        <dbReference type="PROSITE" id="PS50213"/>
    </source>
</evidence>
<organism evidence="11 12">
    <name type="scientific">Parasitella parasitica</name>
    <dbReference type="NCBI Taxonomy" id="35722"/>
    <lineage>
        <taxon>Eukaryota</taxon>
        <taxon>Fungi</taxon>
        <taxon>Fungi incertae sedis</taxon>
        <taxon>Mucoromycota</taxon>
        <taxon>Mucoromycotina</taxon>
        <taxon>Mucoromycetes</taxon>
        <taxon>Mucorales</taxon>
        <taxon>Mucorineae</taxon>
        <taxon>Mucoraceae</taxon>
        <taxon>Parasitella</taxon>
    </lineage>
</organism>
<keyword evidence="4 8" id="KW-0812">Transmembrane</keyword>
<dbReference type="OrthoDB" id="14252at2759"/>
<keyword evidence="6 8" id="KW-0472">Membrane</keyword>
<dbReference type="AlphaFoldDB" id="A0A0B7N235"/>
<feature type="transmembrane region" description="Helical" evidence="8">
    <location>
        <begin position="278"/>
        <end position="299"/>
    </location>
</feature>
<evidence type="ECO:0000256" key="7">
    <source>
        <dbReference type="SAM" id="MobiDB-lite"/>
    </source>
</evidence>
<dbReference type="GO" id="GO:0022857">
    <property type="term" value="F:transmembrane transporter activity"/>
    <property type="evidence" value="ECO:0007669"/>
    <property type="project" value="InterPro"/>
</dbReference>
<feature type="domain" description="FAS1" evidence="9">
    <location>
        <begin position="390"/>
        <end position="660"/>
    </location>
</feature>
<feature type="transmembrane region" description="Helical" evidence="8">
    <location>
        <begin position="71"/>
        <end position="93"/>
    </location>
</feature>
<dbReference type="InterPro" id="IPR036259">
    <property type="entry name" value="MFS_trans_sf"/>
</dbReference>
<dbReference type="PANTHER" id="PTHR23514:SF3">
    <property type="entry name" value="BYPASS OF STOP CODON PROTEIN 6"/>
    <property type="match status" value="1"/>
</dbReference>
<feature type="compositionally biased region" description="Polar residues" evidence="7">
    <location>
        <begin position="1"/>
        <end position="24"/>
    </location>
</feature>
<dbReference type="EMBL" id="LN721266">
    <property type="protein sequence ID" value="CEP09184.1"/>
    <property type="molecule type" value="Genomic_DNA"/>
</dbReference>
<dbReference type="Proteomes" id="UP000054107">
    <property type="component" value="Unassembled WGS sequence"/>
</dbReference>
<dbReference type="Gene3D" id="1.20.1250.20">
    <property type="entry name" value="MFS general substrate transporter like domains"/>
    <property type="match status" value="1"/>
</dbReference>
<proteinExistence type="inferred from homology"/>
<evidence type="ECO:0000256" key="5">
    <source>
        <dbReference type="ARBA" id="ARBA00022989"/>
    </source>
</evidence>
<feature type="transmembrane region" description="Helical" evidence="8">
    <location>
        <begin position="123"/>
        <end position="144"/>
    </location>
</feature>
<name>A0A0B7N235_9FUNG</name>
<feature type="domain" description="FAS1" evidence="9">
    <location>
        <begin position="951"/>
        <end position="1097"/>
    </location>
</feature>